<evidence type="ECO:0000313" key="1">
    <source>
        <dbReference type="EMBL" id="USQ79222.1"/>
    </source>
</evidence>
<sequence>MDVEHVCRTTGRGATALTRRDVARALLSEPADEALAGLPTLRRNLVRAGNPLSAAFWEGTEAVLTSIRERAATVGDINTWLVATGTEPIDLLEQMFIWPEEDQAGPVAREMHALLVAHLEQFVADGTIDPDRLVTGDATALAAHRQIQSDWLNTALPDGRIPRDAVETEDDDAFLAAWDDAEQDALEILTTLLDSVGERPCPDTELARAAVRLREELRQDPRDTAQLRAAAGVDPAALPDDDQDLWLTLASGVVAQRDEPPQVEFGLETLSAWSAMQHPDWIAAAVTLAREGPGTSVDVDRLAALIVDFDFEESGEDMDDEAWSGDDDLLGVQEAAQVISLGLFPVLHLWRQLGAVDQHDRLTHLGWWGIPASLQRAWHR</sequence>
<keyword evidence="2" id="KW-1185">Reference proteome</keyword>
<dbReference type="EMBL" id="CP099489">
    <property type="protein sequence ID" value="USQ79222.1"/>
    <property type="molecule type" value="Genomic_DNA"/>
</dbReference>
<dbReference type="RefSeq" id="WP_252592137.1">
    <property type="nucleotide sequence ID" value="NZ_CP099489.1"/>
</dbReference>
<accession>A0ABY4YR45</accession>
<dbReference type="Proteomes" id="UP001056455">
    <property type="component" value="Chromosome"/>
</dbReference>
<reference evidence="1" key="1">
    <citation type="submission" date="2022-06" db="EMBL/GenBank/DDBJ databases">
        <title>Ornithinimicrobium HY1793.</title>
        <authorList>
            <person name="Huang Y."/>
        </authorList>
    </citation>
    <scope>NUCLEOTIDE SEQUENCE</scope>
    <source>
        <strain evidence="1">HY1793</strain>
    </source>
</reference>
<evidence type="ECO:0000313" key="2">
    <source>
        <dbReference type="Proteomes" id="UP001056455"/>
    </source>
</evidence>
<gene>
    <name evidence="1" type="ORF">NF556_16610</name>
</gene>
<organism evidence="1 2">
    <name type="scientific">Ornithinimicrobium faecis</name>
    <dbReference type="NCBI Taxonomy" id="2934158"/>
    <lineage>
        <taxon>Bacteria</taxon>
        <taxon>Bacillati</taxon>
        <taxon>Actinomycetota</taxon>
        <taxon>Actinomycetes</taxon>
        <taxon>Micrococcales</taxon>
        <taxon>Ornithinimicrobiaceae</taxon>
        <taxon>Ornithinimicrobium</taxon>
    </lineage>
</organism>
<protein>
    <submittedName>
        <fullName evidence="1">Uncharacterized protein</fullName>
    </submittedName>
</protein>
<name>A0ABY4YR45_9MICO</name>
<proteinExistence type="predicted"/>